<accession>A0A167QU44</accession>
<evidence type="ECO:0000313" key="5">
    <source>
        <dbReference type="Proteomes" id="UP000076874"/>
    </source>
</evidence>
<dbReference type="Gene3D" id="3.30.1370.10">
    <property type="entry name" value="K Homology domain, type 1"/>
    <property type="match status" value="1"/>
</dbReference>
<dbReference type="GO" id="GO:0003723">
    <property type="term" value="F:RNA binding"/>
    <property type="evidence" value="ECO:0007669"/>
    <property type="project" value="UniProtKB-UniRule"/>
</dbReference>
<dbReference type="PROSITE" id="PS50084">
    <property type="entry name" value="KH_TYPE_1"/>
    <property type="match status" value="1"/>
</dbReference>
<proteinExistence type="predicted"/>
<evidence type="ECO:0000259" key="3">
    <source>
        <dbReference type="SMART" id="SM00322"/>
    </source>
</evidence>
<feature type="compositionally biased region" description="Gly residues" evidence="2">
    <location>
        <begin position="257"/>
        <end position="276"/>
    </location>
</feature>
<keyword evidence="5" id="KW-1185">Reference proteome</keyword>
<dbReference type="SUPFAM" id="SSF54791">
    <property type="entry name" value="Eukaryotic type KH-domain (KH-domain type I)"/>
    <property type="match status" value="1"/>
</dbReference>
<feature type="compositionally biased region" description="Polar residues" evidence="2">
    <location>
        <begin position="51"/>
        <end position="69"/>
    </location>
</feature>
<name>A0A167QU44_9HYPO</name>
<gene>
    <name evidence="4" type="ORF">SPI_06850</name>
</gene>
<sequence>MADTNNLESILATLGQYQAYPPPSATGYPGQSQGPPGVPPPAGATGYPTTLSPSSYGYPKPTSSGSLDLSAAVQPTASGNVSIQEAVARAKAHAAQNGVTPYDRPIVYGAPAAAPAPPMLSDSRRYRSSRSRSPAPRGGGGGDGYRDGHNPYRDERREEQRRDATAATIISPGRGGGRGGRDDNVESIEIQANLVGLIIGRQGENLRRVEAETQCRVQFIAAADPSEETRQCKITGAPAQRAEAKAAIYKIIEESGIGNGPPGRGGGGGGRGGYGGVAAPAEVRAPWS</sequence>
<dbReference type="SMART" id="SM00322">
    <property type="entry name" value="KH"/>
    <property type="match status" value="1"/>
</dbReference>
<evidence type="ECO:0000256" key="1">
    <source>
        <dbReference type="PROSITE-ProRule" id="PRU00117"/>
    </source>
</evidence>
<feature type="domain" description="K Homology" evidence="3">
    <location>
        <begin position="182"/>
        <end position="253"/>
    </location>
</feature>
<comment type="caution">
    <text evidence="4">The sequence shown here is derived from an EMBL/GenBank/DDBJ whole genome shotgun (WGS) entry which is preliminary data.</text>
</comment>
<dbReference type="STRING" id="1081102.A0A167QU44"/>
<dbReference type="Pfam" id="PF00013">
    <property type="entry name" value="KH_1"/>
    <property type="match status" value="1"/>
</dbReference>
<feature type="compositionally biased region" description="Basic and acidic residues" evidence="2">
    <location>
        <begin position="144"/>
        <end position="164"/>
    </location>
</feature>
<dbReference type="InterPro" id="IPR004087">
    <property type="entry name" value="KH_dom"/>
</dbReference>
<protein>
    <submittedName>
        <fullName evidence="4">Far upstream element-binding protein</fullName>
    </submittedName>
</protein>
<evidence type="ECO:0000313" key="4">
    <source>
        <dbReference type="EMBL" id="OAA57965.1"/>
    </source>
</evidence>
<evidence type="ECO:0000256" key="2">
    <source>
        <dbReference type="SAM" id="MobiDB-lite"/>
    </source>
</evidence>
<dbReference type="EMBL" id="AZHD01000013">
    <property type="protein sequence ID" value="OAA57965.1"/>
    <property type="molecule type" value="Genomic_DNA"/>
</dbReference>
<dbReference type="CDD" id="cd00105">
    <property type="entry name" value="KH-I"/>
    <property type="match status" value="1"/>
</dbReference>
<reference evidence="4 5" key="1">
    <citation type="journal article" date="2016" name="Genome Biol. Evol.">
        <title>Divergent and convergent evolution of fungal pathogenicity.</title>
        <authorList>
            <person name="Shang Y."/>
            <person name="Xiao G."/>
            <person name="Zheng P."/>
            <person name="Cen K."/>
            <person name="Zhan S."/>
            <person name="Wang C."/>
        </authorList>
    </citation>
    <scope>NUCLEOTIDE SEQUENCE [LARGE SCALE GENOMIC DNA]</scope>
    <source>
        <strain evidence="4 5">RCEF 264</strain>
    </source>
</reference>
<dbReference type="InterPro" id="IPR004088">
    <property type="entry name" value="KH_dom_type_1"/>
</dbReference>
<organism evidence="4 5">
    <name type="scientific">Niveomyces insectorum RCEF 264</name>
    <dbReference type="NCBI Taxonomy" id="1081102"/>
    <lineage>
        <taxon>Eukaryota</taxon>
        <taxon>Fungi</taxon>
        <taxon>Dikarya</taxon>
        <taxon>Ascomycota</taxon>
        <taxon>Pezizomycotina</taxon>
        <taxon>Sordariomycetes</taxon>
        <taxon>Hypocreomycetidae</taxon>
        <taxon>Hypocreales</taxon>
        <taxon>Cordycipitaceae</taxon>
        <taxon>Niveomyces</taxon>
    </lineage>
</organism>
<keyword evidence="1" id="KW-0694">RNA-binding</keyword>
<feature type="region of interest" description="Disordered" evidence="2">
    <location>
        <begin position="110"/>
        <end position="183"/>
    </location>
</feature>
<dbReference type="InterPro" id="IPR036612">
    <property type="entry name" value="KH_dom_type_1_sf"/>
</dbReference>
<dbReference type="Proteomes" id="UP000076874">
    <property type="component" value="Unassembled WGS sequence"/>
</dbReference>
<dbReference type="OrthoDB" id="5204190at2759"/>
<feature type="compositionally biased region" description="Low complexity" evidence="2">
    <location>
        <begin position="26"/>
        <end position="35"/>
    </location>
</feature>
<feature type="region of interest" description="Disordered" evidence="2">
    <location>
        <begin position="18"/>
        <end position="69"/>
    </location>
</feature>
<feature type="region of interest" description="Disordered" evidence="2">
    <location>
        <begin position="255"/>
        <end position="288"/>
    </location>
</feature>
<dbReference type="AlphaFoldDB" id="A0A167QU44"/>